<evidence type="ECO:0000313" key="3">
    <source>
        <dbReference type="Proteomes" id="UP000461754"/>
    </source>
</evidence>
<reference evidence="2 3" key="1">
    <citation type="submission" date="2019-08" db="EMBL/GenBank/DDBJ databases">
        <title>In-depth cultivation of the pig gut microbiome towards novel bacterial diversity and tailored functional studies.</title>
        <authorList>
            <person name="Wylensek D."/>
            <person name="Hitch T.C.A."/>
            <person name="Clavel T."/>
        </authorList>
    </citation>
    <scope>NUCLEOTIDE SEQUENCE [LARGE SCALE GENOMIC DNA]</scope>
    <source>
        <strain evidence="2 3">RF-744-FAT-4</strain>
    </source>
</reference>
<evidence type="ECO:0000259" key="1">
    <source>
        <dbReference type="PROSITE" id="PS50943"/>
    </source>
</evidence>
<sequence length="136" mass="15540">MSQFGKMLYRIRKGGKMSRDFLADLSGVSRASIQRYETSDALPGKETFEKLINALSLTNKDEADLRAAYLLSHFPENFETVNDWIKFLASNDSVNALEENKSVIINKLDLLNDPGLEKVNDYIDDLTEIDKYRNDK</sequence>
<comment type="caution">
    <text evidence="2">The sequence shown here is derived from an EMBL/GenBank/DDBJ whole genome shotgun (WGS) entry which is preliminary data.</text>
</comment>
<dbReference type="InterPro" id="IPR010982">
    <property type="entry name" value="Lambda_DNA-bd_dom_sf"/>
</dbReference>
<organism evidence="2 3">
    <name type="scientific">Pseudoramibacter porci</name>
    <dbReference type="NCBI Taxonomy" id="2606631"/>
    <lineage>
        <taxon>Bacteria</taxon>
        <taxon>Bacillati</taxon>
        <taxon>Bacillota</taxon>
        <taxon>Clostridia</taxon>
        <taxon>Eubacteriales</taxon>
        <taxon>Eubacteriaceae</taxon>
        <taxon>Pseudoramibacter</taxon>
    </lineage>
</organism>
<dbReference type="RefSeq" id="WP_154575561.1">
    <property type="nucleotide sequence ID" value="NZ_VUMO01000002.1"/>
</dbReference>
<gene>
    <name evidence="2" type="ORF">FYJ52_01820</name>
</gene>
<dbReference type="EMBL" id="VUMO01000002">
    <property type="protein sequence ID" value="MSS19150.1"/>
    <property type="molecule type" value="Genomic_DNA"/>
</dbReference>
<dbReference type="GO" id="GO:0003677">
    <property type="term" value="F:DNA binding"/>
    <property type="evidence" value="ECO:0007669"/>
    <property type="project" value="InterPro"/>
</dbReference>
<dbReference type="CDD" id="cd00093">
    <property type="entry name" value="HTH_XRE"/>
    <property type="match status" value="1"/>
</dbReference>
<dbReference type="InterPro" id="IPR001387">
    <property type="entry name" value="Cro/C1-type_HTH"/>
</dbReference>
<name>A0A7X2T9K9_9FIRM</name>
<feature type="domain" description="HTH cro/C1-type" evidence="1">
    <location>
        <begin position="8"/>
        <end position="65"/>
    </location>
</feature>
<keyword evidence="3" id="KW-1185">Reference proteome</keyword>
<dbReference type="Proteomes" id="UP000461754">
    <property type="component" value="Unassembled WGS sequence"/>
</dbReference>
<dbReference type="Gene3D" id="1.10.260.40">
    <property type="entry name" value="lambda repressor-like DNA-binding domains"/>
    <property type="match status" value="1"/>
</dbReference>
<dbReference type="PROSITE" id="PS50943">
    <property type="entry name" value="HTH_CROC1"/>
    <property type="match status" value="1"/>
</dbReference>
<dbReference type="SUPFAM" id="SSF47413">
    <property type="entry name" value="lambda repressor-like DNA-binding domains"/>
    <property type="match status" value="1"/>
</dbReference>
<dbReference type="AlphaFoldDB" id="A0A7X2T9K9"/>
<dbReference type="Pfam" id="PF01381">
    <property type="entry name" value="HTH_3"/>
    <property type="match status" value="1"/>
</dbReference>
<accession>A0A7X2T9K9</accession>
<protein>
    <submittedName>
        <fullName evidence="2">Helix-turn-helix transcriptional regulator</fullName>
    </submittedName>
</protein>
<proteinExistence type="predicted"/>
<dbReference type="SMART" id="SM00530">
    <property type="entry name" value="HTH_XRE"/>
    <property type="match status" value="1"/>
</dbReference>
<evidence type="ECO:0000313" key="2">
    <source>
        <dbReference type="EMBL" id="MSS19150.1"/>
    </source>
</evidence>